<keyword evidence="4" id="KW-1185">Reference proteome</keyword>
<proteinExistence type="predicted"/>
<dbReference type="EMBL" id="FOBS01000044">
    <property type="protein sequence ID" value="SEM76380.1"/>
    <property type="molecule type" value="Genomic_DNA"/>
</dbReference>
<organism evidence="3 4">
    <name type="scientific">Syntrophus gentianae</name>
    <dbReference type="NCBI Taxonomy" id="43775"/>
    <lineage>
        <taxon>Bacteria</taxon>
        <taxon>Pseudomonadati</taxon>
        <taxon>Thermodesulfobacteriota</taxon>
        <taxon>Syntrophia</taxon>
        <taxon>Syntrophales</taxon>
        <taxon>Syntrophaceae</taxon>
        <taxon>Syntrophus</taxon>
    </lineage>
</organism>
<name>A0A1H8B085_9BACT</name>
<dbReference type="RefSeq" id="WP_093884829.1">
    <property type="nucleotide sequence ID" value="NZ_FOBS01000044.1"/>
</dbReference>
<dbReference type="OrthoDB" id="5573873at2"/>
<feature type="transmembrane region" description="Helical" evidence="1">
    <location>
        <begin position="208"/>
        <end position="225"/>
    </location>
</feature>
<evidence type="ECO:0000313" key="4">
    <source>
        <dbReference type="Proteomes" id="UP000198744"/>
    </source>
</evidence>
<gene>
    <name evidence="3" type="ORF">SAMN04489760_1447</name>
</gene>
<evidence type="ECO:0000256" key="2">
    <source>
        <dbReference type="SAM" id="SignalP"/>
    </source>
</evidence>
<keyword evidence="1" id="KW-0812">Transmembrane</keyword>
<sequence>MRKFGRIIILALFLGSLVLGATAHAATSYTTLTLPTLNTDISTWSDGSTYDAVFPGNHTWNGVPFSLVVDEDDNNVFYGATLTIPVNVYGATSAYTMINSYCGVYGVTIGKIEFYGSDGAYCYADLVEGINVRDHFAGAWNNIIDGVNAMAAFDNGNGRARLDMQIYSLTADFSDETLTDIVFTSYMKGREGQPFIAAATVAANAVPIPPAVLLFGSGLIGLIGVRKKFTK</sequence>
<evidence type="ECO:0000313" key="3">
    <source>
        <dbReference type="EMBL" id="SEM76380.1"/>
    </source>
</evidence>
<feature type="signal peptide" evidence="2">
    <location>
        <begin position="1"/>
        <end position="25"/>
    </location>
</feature>
<evidence type="ECO:0008006" key="5">
    <source>
        <dbReference type="Google" id="ProtNLM"/>
    </source>
</evidence>
<evidence type="ECO:0000256" key="1">
    <source>
        <dbReference type="SAM" id="Phobius"/>
    </source>
</evidence>
<protein>
    <recommendedName>
        <fullName evidence="5">VPLPA-CTERM protein sorting domain-containing protein</fullName>
    </recommendedName>
</protein>
<keyword evidence="1" id="KW-0472">Membrane</keyword>
<keyword evidence="2" id="KW-0732">Signal</keyword>
<dbReference type="Proteomes" id="UP000198744">
    <property type="component" value="Unassembled WGS sequence"/>
</dbReference>
<keyword evidence="1" id="KW-1133">Transmembrane helix</keyword>
<reference evidence="3 4" key="1">
    <citation type="submission" date="2016-10" db="EMBL/GenBank/DDBJ databases">
        <authorList>
            <person name="de Groot N.N."/>
        </authorList>
    </citation>
    <scope>NUCLEOTIDE SEQUENCE [LARGE SCALE GENOMIC DNA]</scope>
    <source>
        <strain evidence="3 4">DSM 8423</strain>
    </source>
</reference>
<accession>A0A1H8B085</accession>
<feature type="chain" id="PRO_5011703285" description="VPLPA-CTERM protein sorting domain-containing protein" evidence="2">
    <location>
        <begin position="26"/>
        <end position="231"/>
    </location>
</feature>
<dbReference type="AlphaFoldDB" id="A0A1H8B085"/>